<accession>B2B1H2</accession>
<feature type="region of interest" description="Disordered" evidence="1">
    <location>
        <begin position="27"/>
        <end position="84"/>
    </location>
</feature>
<dbReference type="EMBL" id="CU638743">
    <property type="protein sequence ID" value="CAP70957.1"/>
    <property type="molecule type" value="Genomic_DNA"/>
</dbReference>
<dbReference type="OrthoDB" id="5379086at2759"/>
<feature type="region of interest" description="Disordered" evidence="1">
    <location>
        <begin position="443"/>
        <end position="468"/>
    </location>
</feature>
<name>B2B1H2_PODAN</name>
<evidence type="ECO:0000313" key="2">
    <source>
        <dbReference type="EMBL" id="CAP70957.1"/>
    </source>
</evidence>
<feature type="compositionally biased region" description="Basic and acidic residues" evidence="1">
    <location>
        <begin position="447"/>
        <end position="459"/>
    </location>
</feature>
<dbReference type="KEGG" id="pan:PODANSg6860"/>
<organism evidence="2">
    <name type="scientific">Podospora anserina (strain S / ATCC MYA-4624 / DSM 980 / FGSC 10383)</name>
    <name type="common">Pleurage anserina</name>
    <dbReference type="NCBI Taxonomy" id="515849"/>
    <lineage>
        <taxon>Eukaryota</taxon>
        <taxon>Fungi</taxon>
        <taxon>Dikarya</taxon>
        <taxon>Ascomycota</taxon>
        <taxon>Pezizomycotina</taxon>
        <taxon>Sordariomycetes</taxon>
        <taxon>Sordariomycetidae</taxon>
        <taxon>Sordariales</taxon>
        <taxon>Podosporaceae</taxon>
        <taxon>Podospora</taxon>
        <taxon>Podospora anserina</taxon>
    </lineage>
</organism>
<feature type="compositionally biased region" description="Polar residues" evidence="1">
    <location>
        <begin position="37"/>
        <end position="65"/>
    </location>
</feature>
<gene>
    <name evidence="2" type="ORF">PODANS_3_10115</name>
</gene>
<dbReference type="HOGENOM" id="CLU_562743_0_0_1"/>
<reference evidence="2" key="2">
    <citation type="submission" date="2008-07" db="EMBL/GenBank/DDBJ databases">
        <authorList>
            <person name="Genoscope - CEA"/>
        </authorList>
    </citation>
    <scope>NUCLEOTIDE SEQUENCE</scope>
    <source>
        <strain evidence="2">S mat+</strain>
    </source>
</reference>
<sequence length="485" mass="53386">MDSIEKRLCNRSVETAELAVQLPLADTYTPAQRRRSNQTLPQPTPSSANTNLSRHTSLQSHSSWSPGGLPQRFLPPQNPRPQIVTPEQFTSLSQQFSALHADLTTQASLLLGEILALQQTLPGVRLSETSTNLDITAFLQALLHGKLSSALTPPVLSQHEETPKPPRPIRALSREIQACLSKNDYFAAIGTAIDDLRPSAKGDSPDAEQEARDRMDLLRSAMPEGETYEQFWADVAMHLDHEFSVSAEAGYVNSTTFKSGVGVGEIPRERFLATSDGFAWDVEELVEEIVRGKGEFKNPVTGRVFVGGDVELIRRHPLGRGVDEAVLALQREQGQMEGKAEMDGQEKAGMDGLGKGEERWEAKLSAQWARQMHENIREKAEKERKLSGLMSGFGRLKLEVTSPTTAAVELPATTAVRSDDVPSKTASPFIPGAFPDYTTLAELPGSNEHDNIKKEEEGNKANAGEPDSKSFAWYNKYFHSMYGQH</sequence>
<dbReference type="GeneID" id="6193469"/>
<dbReference type="RefSeq" id="XP_001909823.1">
    <property type="nucleotide sequence ID" value="XM_001909788.1"/>
</dbReference>
<protein>
    <submittedName>
        <fullName evidence="2">Podospora anserina S mat+ genomic DNA chromosome 3, supercontig 2</fullName>
    </submittedName>
</protein>
<reference evidence="2" key="1">
    <citation type="journal article" date="2008" name="Genome Biol.">
        <title>The genome sequence of the model ascomycete fungus Podospora anserina.</title>
        <authorList>
            <person name="Espagne E."/>
            <person name="Lespinet O."/>
            <person name="Malagnac F."/>
            <person name="Da Silva C."/>
            <person name="Jaillon O."/>
            <person name="Porcel B.M."/>
            <person name="Couloux A."/>
            <person name="Aury J.-M."/>
            <person name="Segurens B."/>
            <person name="Poulain J."/>
            <person name="Anthouard V."/>
            <person name="Grossetete S."/>
            <person name="Khalili H."/>
            <person name="Coppin E."/>
            <person name="Dequard-Chablat M."/>
            <person name="Picard M."/>
            <person name="Contamine V."/>
            <person name="Arnaise S."/>
            <person name="Bourdais A."/>
            <person name="Berteaux-Lecellier V."/>
            <person name="Gautheret D."/>
            <person name="de Vries R.P."/>
            <person name="Battaglia E."/>
            <person name="Coutinho P.M."/>
            <person name="Danchin E.G.J."/>
            <person name="Henrissat B."/>
            <person name="El Khoury R."/>
            <person name="Sainsard-Chanet A."/>
            <person name="Boivin A."/>
            <person name="Pinan-Lucarre B."/>
            <person name="Sellem C.H."/>
            <person name="Debuchy R."/>
            <person name="Wincker P."/>
            <person name="Weissenbach J."/>
            <person name="Silar P."/>
        </authorList>
    </citation>
    <scope>NUCLEOTIDE SEQUENCE [LARGE SCALE GENOMIC DNA]</scope>
    <source>
        <strain evidence="2">S mat+</strain>
    </source>
</reference>
<proteinExistence type="predicted"/>
<dbReference type="AlphaFoldDB" id="B2B1H2"/>
<dbReference type="VEuPathDB" id="FungiDB:PODANS_3_10115"/>
<evidence type="ECO:0000256" key="1">
    <source>
        <dbReference type="SAM" id="MobiDB-lite"/>
    </source>
</evidence>